<comment type="similarity">
    <text evidence="1">Belongs to the CWC25 family.</text>
</comment>
<dbReference type="GO" id="GO:0005684">
    <property type="term" value="C:U2-type spliceosomal complex"/>
    <property type="evidence" value="ECO:0007669"/>
    <property type="project" value="TreeGrafter"/>
</dbReference>
<dbReference type="GO" id="GO:0000398">
    <property type="term" value="P:mRNA splicing, via spliceosome"/>
    <property type="evidence" value="ECO:0007669"/>
    <property type="project" value="TreeGrafter"/>
</dbReference>
<evidence type="ECO:0000256" key="2">
    <source>
        <dbReference type="SAM" id="MobiDB-lite"/>
    </source>
</evidence>
<dbReference type="InterPro" id="IPR051376">
    <property type="entry name" value="CWC25_splicing_factor"/>
</dbReference>
<feature type="compositionally biased region" description="Basic and acidic residues" evidence="2">
    <location>
        <begin position="343"/>
        <end position="353"/>
    </location>
</feature>
<gene>
    <name evidence="3" type="ORF">CGI_10007077</name>
</gene>
<dbReference type="EMBL" id="JH816106">
    <property type="protein sequence ID" value="EKC20015.1"/>
    <property type="molecule type" value="Genomic_DNA"/>
</dbReference>
<sequence length="374" mass="43128">MILNITGTLGLRKNTKRKKVMTRMMTTDEDQAAQIKIGTLITDITPQKGIDTEIQLTMAEQVVEISQGGQDKDMMGMIGEGIKTEDEEMILEMTVIQIRIITEDRQADKAIENDKIHQTVKQRVETREWEETATGQRGDQNLMGELVKEVNKVLDRGDRTPWTRSLQPETNFRGNNPGKEEDEVVLQTVKQLKNLSIVEIPIEQINQKDKTPLTVNQSLVGPTKRRVRGNVYHTNKGMILQNLKTVHQQRGTSHRTRGQRVPVAQVQAARVKLKENPSNSMDSLKLTDEEKKKRLEEMMQNAQWREDQRKSNVKRYTEEDRKEEEALRSKQEAEFLNPLMSNHAEKSSVEDRLKRNKYKLQRGSGDMDRGFLKK</sequence>
<evidence type="ECO:0000256" key="1">
    <source>
        <dbReference type="ARBA" id="ARBA00006695"/>
    </source>
</evidence>
<feature type="region of interest" description="Disordered" evidence="2">
    <location>
        <begin position="299"/>
        <end position="374"/>
    </location>
</feature>
<protein>
    <submittedName>
        <fullName evidence="3">Coiled-coil domain-containing protein 49</fullName>
    </submittedName>
</protein>
<dbReference type="PANTHER" id="PTHR16196:SF0">
    <property type="entry name" value="PRE-MRNA-SPLICING FACTOR CWC25 HOMOLOG"/>
    <property type="match status" value="1"/>
</dbReference>
<evidence type="ECO:0000313" key="3">
    <source>
        <dbReference type="EMBL" id="EKC20015.1"/>
    </source>
</evidence>
<reference evidence="3" key="1">
    <citation type="journal article" date="2012" name="Nature">
        <title>The oyster genome reveals stress adaptation and complexity of shell formation.</title>
        <authorList>
            <person name="Zhang G."/>
            <person name="Fang X."/>
            <person name="Guo X."/>
            <person name="Li L."/>
            <person name="Luo R."/>
            <person name="Xu F."/>
            <person name="Yang P."/>
            <person name="Zhang L."/>
            <person name="Wang X."/>
            <person name="Qi H."/>
            <person name="Xiong Z."/>
            <person name="Que H."/>
            <person name="Xie Y."/>
            <person name="Holland P.W."/>
            <person name="Paps J."/>
            <person name="Zhu Y."/>
            <person name="Wu F."/>
            <person name="Chen Y."/>
            <person name="Wang J."/>
            <person name="Peng C."/>
            <person name="Meng J."/>
            <person name="Yang L."/>
            <person name="Liu J."/>
            <person name="Wen B."/>
            <person name="Zhang N."/>
            <person name="Huang Z."/>
            <person name="Zhu Q."/>
            <person name="Feng Y."/>
            <person name="Mount A."/>
            <person name="Hedgecock D."/>
            <person name="Xu Z."/>
            <person name="Liu Y."/>
            <person name="Domazet-Loso T."/>
            <person name="Du Y."/>
            <person name="Sun X."/>
            <person name="Zhang S."/>
            <person name="Liu B."/>
            <person name="Cheng P."/>
            <person name="Jiang X."/>
            <person name="Li J."/>
            <person name="Fan D."/>
            <person name="Wang W."/>
            <person name="Fu W."/>
            <person name="Wang T."/>
            <person name="Wang B."/>
            <person name="Zhang J."/>
            <person name="Peng Z."/>
            <person name="Li Y."/>
            <person name="Li N."/>
            <person name="Wang J."/>
            <person name="Chen M."/>
            <person name="He Y."/>
            <person name="Tan F."/>
            <person name="Song X."/>
            <person name="Zheng Q."/>
            <person name="Huang R."/>
            <person name="Yang H."/>
            <person name="Du X."/>
            <person name="Chen L."/>
            <person name="Yang M."/>
            <person name="Gaffney P.M."/>
            <person name="Wang S."/>
            <person name="Luo L."/>
            <person name="She Z."/>
            <person name="Ming Y."/>
            <person name="Huang W."/>
            <person name="Zhang S."/>
            <person name="Huang B."/>
            <person name="Zhang Y."/>
            <person name="Qu T."/>
            <person name="Ni P."/>
            <person name="Miao G."/>
            <person name="Wang J."/>
            <person name="Wang Q."/>
            <person name="Steinberg C.E."/>
            <person name="Wang H."/>
            <person name="Li N."/>
            <person name="Qian L."/>
            <person name="Zhang G."/>
            <person name="Li Y."/>
            <person name="Yang H."/>
            <person name="Liu X."/>
            <person name="Wang J."/>
            <person name="Yin Y."/>
            <person name="Wang J."/>
        </authorList>
    </citation>
    <scope>NUCLEOTIDE SEQUENCE [LARGE SCALE GENOMIC DNA]</scope>
    <source>
        <strain evidence="3">05x7-T-G4-1.051#20</strain>
    </source>
</reference>
<feature type="compositionally biased region" description="Basic and acidic residues" evidence="2">
    <location>
        <begin position="365"/>
        <end position="374"/>
    </location>
</feature>
<dbReference type="InParanoid" id="K1PUQ0"/>
<proteinExistence type="inferred from homology"/>
<dbReference type="PANTHER" id="PTHR16196">
    <property type="entry name" value="CELL CYCLE CONTROL PROTEIN CWF25"/>
    <property type="match status" value="1"/>
</dbReference>
<accession>K1PUQ0</accession>
<feature type="compositionally biased region" description="Polar residues" evidence="2">
    <location>
        <begin position="162"/>
        <end position="174"/>
    </location>
</feature>
<organism evidence="3">
    <name type="scientific">Magallana gigas</name>
    <name type="common">Pacific oyster</name>
    <name type="synonym">Crassostrea gigas</name>
    <dbReference type="NCBI Taxonomy" id="29159"/>
    <lineage>
        <taxon>Eukaryota</taxon>
        <taxon>Metazoa</taxon>
        <taxon>Spiralia</taxon>
        <taxon>Lophotrochozoa</taxon>
        <taxon>Mollusca</taxon>
        <taxon>Bivalvia</taxon>
        <taxon>Autobranchia</taxon>
        <taxon>Pteriomorphia</taxon>
        <taxon>Ostreida</taxon>
        <taxon>Ostreoidea</taxon>
        <taxon>Ostreidae</taxon>
        <taxon>Magallana</taxon>
    </lineage>
</organism>
<dbReference type="HOGENOM" id="CLU_740224_0_0_1"/>
<name>K1PUQ0_MAGGI</name>
<dbReference type="AlphaFoldDB" id="K1PUQ0"/>
<feature type="compositionally biased region" description="Basic and acidic residues" evidence="2">
    <location>
        <begin position="304"/>
        <end position="333"/>
    </location>
</feature>
<feature type="region of interest" description="Disordered" evidence="2">
    <location>
        <begin position="159"/>
        <end position="179"/>
    </location>
</feature>